<keyword evidence="2" id="KW-1185">Reference proteome</keyword>
<organism evidence="1 2">
    <name type="scientific">Butyricimonas hominis</name>
    <dbReference type="NCBI Taxonomy" id="2763032"/>
    <lineage>
        <taxon>Bacteria</taxon>
        <taxon>Pseudomonadati</taxon>
        <taxon>Bacteroidota</taxon>
        <taxon>Bacteroidia</taxon>
        <taxon>Bacteroidales</taxon>
        <taxon>Odoribacteraceae</taxon>
        <taxon>Butyricimonas</taxon>
    </lineage>
</organism>
<dbReference type="RefSeq" id="WP_186978238.1">
    <property type="nucleotide sequence ID" value="NZ_JACOOH010000009.1"/>
</dbReference>
<reference evidence="1 2" key="1">
    <citation type="submission" date="2020-08" db="EMBL/GenBank/DDBJ databases">
        <title>Genome public.</title>
        <authorList>
            <person name="Liu C."/>
            <person name="Sun Q."/>
        </authorList>
    </citation>
    <scope>NUCLEOTIDE SEQUENCE [LARGE SCALE GENOMIC DNA]</scope>
    <source>
        <strain evidence="1 2">NSJ-56</strain>
    </source>
</reference>
<gene>
    <name evidence="1" type="ORF">H8S64_18950</name>
</gene>
<evidence type="ECO:0008006" key="3">
    <source>
        <dbReference type="Google" id="ProtNLM"/>
    </source>
</evidence>
<dbReference type="EMBL" id="JACOOH010000009">
    <property type="protein sequence ID" value="MBC5623177.1"/>
    <property type="molecule type" value="Genomic_DNA"/>
</dbReference>
<evidence type="ECO:0000313" key="2">
    <source>
        <dbReference type="Proteomes" id="UP000646484"/>
    </source>
</evidence>
<dbReference type="PROSITE" id="PS51257">
    <property type="entry name" value="PROKAR_LIPOPROTEIN"/>
    <property type="match status" value="1"/>
</dbReference>
<dbReference type="InterPro" id="IPR024079">
    <property type="entry name" value="MetalloPept_cat_dom_sf"/>
</dbReference>
<dbReference type="Proteomes" id="UP000646484">
    <property type="component" value="Unassembled WGS sequence"/>
</dbReference>
<dbReference type="Gene3D" id="3.40.390.10">
    <property type="entry name" value="Collagenase (Catalytic Domain)"/>
    <property type="match status" value="1"/>
</dbReference>
<accession>A0ABR7D5D5</accession>
<sequence>MKKILQYILISILFCACAKEETAILDFEASVDDISRIELRADHKTLLPNGEAKMEFYPFVYGKKNVMKYERNEEGEYISEMVEEEYLIPDDQLPKGCVKVYDQAGNEIKENVYSTITENPGTVLNFYAKAGAIESNRLAITVRNLPDESYDEIVVPVVFHMLLPPASAGPTYDISQEYMEKVLEEVNNIFNKRITTDPNGGNVKLTFKLAVYNPSGMKLQEAGKNVINLSASNIKYIEDESSSSSNLSTGYNKFIVRYKSTCIWNPQRYLNIWLTRFSTNTSEYGTYSYKMAAPTDIYSDYEATSIPGLSLTTKDEFTASDVVSCLDIGVLINYMTFLNPSVQGTNTFTLATVLGGYYGLMFTDQNQNDDWVDGDNDFCEDTYYFYSDYSSSVYKNTRLYREDAEGIYDWFTSFNVMDSYSRKNCVSVDQALRMRMVLERCPSRWAYKSEWAFTGK</sequence>
<evidence type="ECO:0000313" key="1">
    <source>
        <dbReference type="EMBL" id="MBC5623177.1"/>
    </source>
</evidence>
<protein>
    <recommendedName>
        <fullName evidence="3">DUF1735 domain-containing protein</fullName>
    </recommendedName>
</protein>
<name>A0ABR7D5D5_9BACT</name>
<proteinExistence type="predicted"/>
<comment type="caution">
    <text evidence="1">The sequence shown here is derived from an EMBL/GenBank/DDBJ whole genome shotgun (WGS) entry which is preliminary data.</text>
</comment>